<name>A0ABW0KQ05_9BACT</name>
<dbReference type="Proteomes" id="UP001596052">
    <property type="component" value="Unassembled WGS sequence"/>
</dbReference>
<reference evidence="2" key="1">
    <citation type="journal article" date="2019" name="Int. J. Syst. Evol. Microbiol.">
        <title>The Global Catalogue of Microorganisms (GCM) 10K type strain sequencing project: providing services to taxonomists for standard genome sequencing and annotation.</title>
        <authorList>
            <consortium name="The Broad Institute Genomics Platform"/>
            <consortium name="The Broad Institute Genome Sequencing Center for Infectious Disease"/>
            <person name="Wu L."/>
            <person name="Ma J."/>
        </authorList>
    </citation>
    <scope>NUCLEOTIDE SEQUENCE [LARGE SCALE GENOMIC DNA]</scope>
    <source>
        <strain evidence="2">CGMCC 4.1469</strain>
    </source>
</reference>
<dbReference type="EMBL" id="JBHSMQ010000002">
    <property type="protein sequence ID" value="MFC5454636.1"/>
    <property type="molecule type" value="Genomic_DNA"/>
</dbReference>
<gene>
    <name evidence="1" type="ORF">ACFQDI_07230</name>
</gene>
<comment type="caution">
    <text evidence="1">The sequence shown here is derived from an EMBL/GenBank/DDBJ whole genome shotgun (WGS) entry which is preliminary data.</text>
</comment>
<evidence type="ECO:0000313" key="1">
    <source>
        <dbReference type="EMBL" id="MFC5454636.1"/>
    </source>
</evidence>
<evidence type="ECO:0008006" key="3">
    <source>
        <dbReference type="Google" id="ProtNLM"/>
    </source>
</evidence>
<evidence type="ECO:0000313" key="2">
    <source>
        <dbReference type="Proteomes" id="UP001596052"/>
    </source>
</evidence>
<protein>
    <recommendedName>
        <fullName evidence="3">Periplasmic heavy metal sensor</fullName>
    </recommendedName>
</protein>
<keyword evidence="2" id="KW-1185">Reference proteome</keyword>
<dbReference type="RefSeq" id="WP_377164915.1">
    <property type="nucleotide sequence ID" value="NZ_JBHSMQ010000002.1"/>
</dbReference>
<accession>A0ABW0KQ05</accession>
<sequence>MHSSPTISSRWKAALLLLLVFILGAGCGIGGGLLVLRRFVQRAIAHPGESQAPVDRLIDKVESAMVAELSLTEAERSAVHAELLQTAAEFKLLRAEVWQKAGSGVAGCLDRICKHLPLEKQEILRKKAAERLGPWGLLGSENP</sequence>
<organism evidence="1 2">
    <name type="scientific">Prosthecobacter fluviatilis</name>
    <dbReference type="NCBI Taxonomy" id="445931"/>
    <lineage>
        <taxon>Bacteria</taxon>
        <taxon>Pseudomonadati</taxon>
        <taxon>Verrucomicrobiota</taxon>
        <taxon>Verrucomicrobiia</taxon>
        <taxon>Verrucomicrobiales</taxon>
        <taxon>Verrucomicrobiaceae</taxon>
        <taxon>Prosthecobacter</taxon>
    </lineage>
</organism>
<proteinExistence type="predicted"/>